<accession>A0A317VYR3</accession>
<reference evidence="1 2" key="1">
    <citation type="submission" date="2016-12" db="EMBL/GenBank/DDBJ databases">
        <title>The genomes of Aspergillus section Nigri reveals drivers in fungal speciation.</title>
        <authorList>
            <consortium name="DOE Joint Genome Institute"/>
            <person name="Vesth T.C."/>
            <person name="Nybo J."/>
            <person name="Theobald S."/>
            <person name="Brandl J."/>
            <person name="Frisvad J.C."/>
            <person name="Nielsen K.F."/>
            <person name="Lyhne E.K."/>
            <person name="Kogle M.E."/>
            <person name="Kuo A."/>
            <person name="Riley R."/>
            <person name="Clum A."/>
            <person name="Nolan M."/>
            <person name="Lipzen A."/>
            <person name="Salamov A."/>
            <person name="Henrissat B."/>
            <person name="Wiebenga A."/>
            <person name="De Vries R.P."/>
            <person name="Grigoriev I.V."/>
            <person name="Mortensen U.H."/>
            <person name="Andersen M.R."/>
            <person name="Baker S.E."/>
        </authorList>
    </citation>
    <scope>NUCLEOTIDE SEQUENCE [LARGE SCALE GENOMIC DNA]</scope>
    <source>
        <strain evidence="1 2">CBS 115572</strain>
    </source>
</reference>
<gene>
    <name evidence="1" type="ORF">BO94DRAFT_173668</name>
</gene>
<proteinExistence type="predicted"/>
<dbReference type="Proteomes" id="UP000246702">
    <property type="component" value="Unassembled WGS sequence"/>
</dbReference>
<dbReference type="AlphaFoldDB" id="A0A317VYR3"/>
<name>A0A317VYR3_9EURO</name>
<keyword evidence="2" id="KW-1185">Reference proteome</keyword>
<evidence type="ECO:0000313" key="1">
    <source>
        <dbReference type="EMBL" id="PWY79506.1"/>
    </source>
</evidence>
<organism evidence="1 2">
    <name type="scientific">Aspergillus sclerotioniger CBS 115572</name>
    <dbReference type="NCBI Taxonomy" id="1450535"/>
    <lineage>
        <taxon>Eukaryota</taxon>
        <taxon>Fungi</taxon>
        <taxon>Dikarya</taxon>
        <taxon>Ascomycota</taxon>
        <taxon>Pezizomycotina</taxon>
        <taxon>Eurotiomycetes</taxon>
        <taxon>Eurotiomycetidae</taxon>
        <taxon>Eurotiales</taxon>
        <taxon>Aspergillaceae</taxon>
        <taxon>Aspergillus</taxon>
        <taxon>Aspergillus subgen. Circumdati</taxon>
    </lineage>
</organism>
<comment type="caution">
    <text evidence="1">The sequence shown here is derived from an EMBL/GenBank/DDBJ whole genome shotgun (WGS) entry which is preliminary data.</text>
</comment>
<dbReference type="EMBL" id="MSFK01000023">
    <property type="protein sequence ID" value="PWY79506.1"/>
    <property type="molecule type" value="Genomic_DNA"/>
</dbReference>
<sequence>MPADAKSATCKVKLCSSLCGRWLMSARLQLDLTPKWLPEPTHQNAHLDESHLRFKYRARLVIHATPVPLKFPAPGRIFHRELCWSILFVAHARGPPGKEDRQVVIRGNKIGAMVGPSPAISAEPKSTFELYAPRSVRFGCGVNARWFCTSRCRDLVTRPILQKQSPQQQQIPTDPPLPDFWYSRISFLMPGNCAVSMADLGPLTLPYLATPLRLACVRIVVGCATRFSLQLLLLAQSSKGF</sequence>
<dbReference type="RefSeq" id="XP_025465078.1">
    <property type="nucleotide sequence ID" value="XM_025605933.1"/>
</dbReference>
<dbReference type="GeneID" id="37108076"/>
<evidence type="ECO:0000313" key="2">
    <source>
        <dbReference type="Proteomes" id="UP000246702"/>
    </source>
</evidence>
<protein>
    <submittedName>
        <fullName evidence="1">Uncharacterized protein</fullName>
    </submittedName>
</protein>